<organism evidence="1">
    <name type="scientific">marine metagenome</name>
    <dbReference type="NCBI Taxonomy" id="408172"/>
    <lineage>
        <taxon>unclassified sequences</taxon>
        <taxon>metagenomes</taxon>
        <taxon>ecological metagenomes</taxon>
    </lineage>
</organism>
<gene>
    <name evidence="1" type="ORF">METZ01_LOCUS225369</name>
</gene>
<dbReference type="AlphaFoldDB" id="A0A382GCJ9"/>
<protein>
    <recommendedName>
        <fullName evidence="2">Glycosyltransferase 2-like domain-containing protein</fullName>
    </recommendedName>
</protein>
<evidence type="ECO:0000313" key="1">
    <source>
        <dbReference type="EMBL" id="SVB72515.1"/>
    </source>
</evidence>
<name>A0A382GCJ9_9ZZZZ</name>
<dbReference type="EMBL" id="UINC01054604">
    <property type="protein sequence ID" value="SVB72515.1"/>
    <property type="molecule type" value="Genomic_DNA"/>
</dbReference>
<sequence>MVWPMEVEVDIDRLRTYKIIFCLPCYGGMLNETCFLGFMKWAQTANELGLTWHVKTLVNESLISRGRNTLASMFLLESDATHLFFVDSDIGFEPWNVLVALNHNVDVIGGLYPMKGLPIKWA</sequence>
<feature type="non-terminal residue" evidence="1">
    <location>
        <position position="122"/>
    </location>
</feature>
<proteinExistence type="predicted"/>
<accession>A0A382GCJ9</accession>
<reference evidence="1" key="1">
    <citation type="submission" date="2018-05" db="EMBL/GenBank/DDBJ databases">
        <authorList>
            <person name="Lanie J.A."/>
            <person name="Ng W.-L."/>
            <person name="Kazmierczak K.M."/>
            <person name="Andrzejewski T.M."/>
            <person name="Davidsen T.M."/>
            <person name="Wayne K.J."/>
            <person name="Tettelin H."/>
            <person name="Glass J.I."/>
            <person name="Rusch D."/>
            <person name="Podicherti R."/>
            <person name="Tsui H.-C.T."/>
            <person name="Winkler M.E."/>
        </authorList>
    </citation>
    <scope>NUCLEOTIDE SEQUENCE</scope>
</reference>
<evidence type="ECO:0008006" key="2">
    <source>
        <dbReference type="Google" id="ProtNLM"/>
    </source>
</evidence>